<evidence type="ECO:0000313" key="2">
    <source>
        <dbReference type="WBParaSite" id="PSU_v2.g2468.t1"/>
    </source>
</evidence>
<organism evidence="1 2">
    <name type="scientific">Panagrolaimus superbus</name>
    <dbReference type="NCBI Taxonomy" id="310955"/>
    <lineage>
        <taxon>Eukaryota</taxon>
        <taxon>Metazoa</taxon>
        <taxon>Ecdysozoa</taxon>
        <taxon>Nematoda</taxon>
        <taxon>Chromadorea</taxon>
        <taxon>Rhabditida</taxon>
        <taxon>Tylenchina</taxon>
        <taxon>Panagrolaimomorpha</taxon>
        <taxon>Panagrolaimoidea</taxon>
        <taxon>Panagrolaimidae</taxon>
        <taxon>Panagrolaimus</taxon>
    </lineage>
</organism>
<dbReference type="WBParaSite" id="PSU_v2.g6315.t1">
    <property type="protein sequence ID" value="PSU_v2.g6315.t1"/>
    <property type="gene ID" value="PSU_v2.g6315"/>
</dbReference>
<dbReference type="Proteomes" id="UP000887577">
    <property type="component" value="Unplaced"/>
</dbReference>
<accession>A0A914YS38</accession>
<protein>
    <submittedName>
        <fullName evidence="2 3">Uncharacterized protein</fullName>
    </submittedName>
</protein>
<sequence>MPTYPYDLSRKDFARAFKDLTDTTSNTGLTYQKYLTHSCIFAFDFQHYHSDKSVDPIEMGTTALSLKFASPVPVNGLQAIVYSEFDSILMFDAGRNLSTMIPV</sequence>
<reference evidence="2 3" key="1">
    <citation type="submission" date="2022-11" db="UniProtKB">
        <authorList>
            <consortium name="WormBaseParasite"/>
        </authorList>
    </citation>
    <scope>IDENTIFICATION</scope>
</reference>
<name>A0A914YS38_9BILA</name>
<keyword evidence="1" id="KW-1185">Reference proteome</keyword>
<evidence type="ECO:0000313" key="3">
    <source>
        <dbReference type="WBParaSite" id="PSU_v2.g6315.t1"/>
    </source>
</evidence>
<evidence type="ECO:0000313" key="1">
    <source>
        <dbReference type="Proteomes" id="UP000887577"/>
    </source>
</evidence>
<dbReference type="WBParaSite" id="PSU_v2.g2468.t1">
    <property type="protein sequence ID" value="PSU_v2.g2468.t1"/>
    <property type="gene ID" value="PSU_v2.g2468"/>
</dbReference>
<dbReference type="AlphaFoldDB" id="A0A914YS38"/>
<proteinExistence type="predicted"/>